<protein>
    <submittedName>
        <fullName evidence="3">NAD(P)-dependent dehydrogenase, short-chain alcohol dehydrogenase family</fullName>
    </submittedName>
</protein>
<gene>
    <name evidence="3" type="ORF">SAMN05421721_104115</name>
</gene>
<dbReference type="PANTHER" id="PTHR44196:SF4">
    <property type="entry name" value="SHORT CHAIN DEHYDROGENASE"/>
    <property type="match status" value="1"/>
</dbReference>
<proteinExistence type="inferred from homology"/>
<reference evidence="3 4" key="1">
    <citation type="submission" date="2016-10" db="EMBL/GenBank/DDBJ databases">
        <authorList>
            <person name="de Groot N.N."/>
        </authorList>
    </citation>
    <scope>NUCLEOTIDE SEQUENCE [LARGE SCALE GENOMIC DNA]</scope>
    <source>
        <strain evidence="3 4">DSM 4180</strain>
    </source>
</reference>
<evidence type="ECO:0000313" key="3">
    <source>
        <dbReference type="EMBL" id="SFM38859.1"/>
    </source>
</evidence>
<evidence type="ECO:0000256" key="1">
    <source>
        <dbReference type="ARBA" id="ARBA00006484"/>
    </source>
</evidence>
<dbReference type="Proteomes" id="UP000199556">
    <property type="component" value="Unassembled WGS sequence"/>
</dbReference>
<dbReference type="EMBL" id="FOUO01000004">
    <property type="protein sequence ID" value="SFM38859.1"/>
    <property type="molecule type" value="Genomic_DNA"/>
</dbReference>
<dbReference type="GO" id="GO:0016020">
    <property type="term" value="C:membrane"/>
    <property type="evidence" value="ECO:0007669"/>
    <property type="project" value="TreeGrafter"/>
</dbReference>
<dbReference type="AlphaFoldDB" id="A0A1I4QFL5"/>
<dbReference type="Pfam" id="PF00106">
    <property type="entry name" value="adh_short"/>
    <property type="match status" value="1"/>
</dbReference>
<dbReference type="InterPro" id="IPR036291">
    <property type="entry name" value="NAD(P)-bd_dom_sf"/>
</dbReference>
<dbReference type="PANTHER" id="PTHR44196">
    <property type="entry name" value="DEHYDROGENASE/REDUCTASE SDR FAMILY MEMBER 7B"/>
    <property type="match status" value="1"/>
</dbReference>
<keyword evidence="2" id="KW-0560">Oxidoreductase</keyword>
<name>A0A1I4QFL5_ECTMO</name>
<dbReference type="GO" id="GO:0016491">
    <property type="term" value="F:oxidoreductase activity"/>
    <property type="evidence" value="ECO:0007669"/>
    <property type="project" value="UniProtKB-KW"/>
</dbReference>
<accession>A0A1I4QFL5</accession>
<organism evidence="3 4">
    <name type="scientific">Ectothiorhodospira mobilis</name>
    <dbReference type="NCBI Taxonomy" id="195064"/>
    <lineage>
        <taxon>Bacteria</taxon>
        <taxon>Pseudomonadati</taxon>
        <taxon>Pseudomonadota</taxon>
        <taxon>Gammaproteobacteria</taxon>
        <taxon>Chromatiales</taxon>
        <taxon>Ectothiorhodospiraceae</taxon>
        <taxon>Ectothiorhodospira</taxon>
    </lineage>
</organism>
<dbReference type="Gene3D" id="3.40.50.720">
    <property type="entry name" value="NAD(P)-binding Rossmann-like Domain"/>
    <property type="match status" value="1"/>
</dbReference>
<evidence type="ECO:0000256" key="2">
    <source>
        <dbReference type="ARBA" id="ARBA00023002"/>
    </source>
</evidence>
<evidence type="ECO:0000313" key="4">
    <source>
        <dbReference type="Proteomes" id="UP000199556"/>
    </source>
</evidence>
<dbReference type="STRING" id="195064.SAMN05421721_104115"/>
<dbReference type="NCBIfam" id="NF006509">
    <property type="entry name" value="PRK08945.1"/>
    <property type="match status" value="1"/>
</dbReference>
<dbReference type="PRINTS" id="PR00081">
    <property type="entry name" value="GDHRDH"/>
</dbReference>
<sequence>MTAHPLFDYQPAPDLLKDRVILITGAADGIGRALALATARHGATVVLLDKVIKRLEKVYDEIEAAGGPQPAIYPMNLEGATAKDHQDLADNLDGEFGRLDGLVNNAGWIGSLTPMRHYPLELWARVMATNLNAPFLLTHALLPVLEKAPDPSIVFSTHECQKAFWGAFGVAKAGQLGLMRILAAEYQGSERMRVNGVDTGPVRTHMRIDHYPGEAPEKNPPPEEVIAPYLYLLGPESRGTTGENIQRT</sequence>
<dbReference type="SUPFAM" id="SSF51735">
    <property type="entry name" value="NAD(P)-binding Rossmann-fold domains"/>
    <property type="match status" value="1"/>
</dbReference>
<dbReference type="OrthoDB" id="9790785at2"/>
<dbReference type="RefSeq" id="WP_090484022.1">
    <property type="nucleotide sequence ID" value="NZ_FOUO01000004.1"/>
</dbReference>
<keyword evidence="4" id="KW-1185">Reference proteome</keyword>
<comment type="similarity">
    <text evidence="1">Belongs to the short-chain dehydrogenases/reductases (SDR) family.</text>
</comment>
<dbReference type="InterPro" id="IPR002347">
    <property type="entry name" value="SDR_fam"/>
</dbReference>